<protein>
    <recommendedName>
        <fullName evidence="3">lipoate--protein ligase</fullName>
        <ecNumber evidence="3">6.3.1.20</ecNumber>
    </recommendedName>
</protein>
<dbReference type="NCBIfam" id="TIGR00545">
    <property type="entry name" value="lipoyltrans"/>
    <property type="match status" value="1"/>
</dbReference>
<feature type="domain" description="BPL/LPL catalytic" evidence="8">
    <location>
        <begin position="30"/>
        <end position="217"/>
    </location>
</feature>
<dbReference type="GO" id="GO:0005524">
    <property type="term" value="F:ATP binding"/>
    <property type="evidence" value="ECO:0007669"/>
    <property type="project" value="UniProtKB-KW"/>
</dbReference>
<dbReference type="InterPro" id="IPR019491">
    <property type="entry name" value="Lipoate_protein_ligase_C"/>
</dbReference>
<comment type="pathway">
    <text evidence="1">Protein modification; protein lipoylation via exogenous pathway; protein N(6)-(lipoyl)lysine from lipoate: step 2/2.</text>
</comment>
<dbReference type="PANTHER" id="PTHR12561:SF3">
    <property type="entry name" value="LIPOYLTRANSFERASE 1, MITOCHONDRIAL"/>
    <property type="match status" value="1"/>
</dbReference>
<evidence type="ECO:0000256" key="6">
    <source>
        <dbReference type="ARBA" id="ARBA00022840"/>
    </source>
</evidence>
<keyword evidence="6" id="KW-0067">ATP-binding</keyword>
<dbReference type="RefSeq" id="WP_014894448.1">
    <property type="nucleotide sequence ID" value="NC_018497.1"/>
</dbReference>
<keyword evidence="4 9" id="KW-0436">Ligase</keyword>
<evidence type="ECO:0000256" key="1">
    <source>
        <dbReference type="ARBA" id="ARBA00005085"/>
    </source>
</evidence>
<dbReference type="KEGG" id="mgx:CM1_01630"/>
<name>A0ABC7ZJF7_MYCGT</name>
<proteinExistence type="predicted"/>
<evidence type="ECO:0000259" key="8">
    <source>
        <dbReference type="PROSITE" id="PS51733"/>
    </source>
</evidence>
<comment type="pathway">
    <text evidence="2">Protein modification; protein lipoylation via exogenous pathway; protein N(6)-(lipoyl)lysine from lipoate: step 1/2.</text>
</comment>
<dbReference type="InterPro" id="IPR004562">
    <property type="entry name" value="LipoylTrfase_LipoateP_Ligase"/>
</dbReference>
<dbReference type="SUPFAM" id="SSF82649">
    <property type="entry name" value="SufE/NifU"/>
    <property type="match status" value="1"/>
</dbReference>
<reference evidence="9 10" key="1">
    <citation type="journal article" date="2012" name="J. Bacteriol.">
        <title>Draft Genome Sequences of Four Axenic Mycoplasma genitalium Strains Isolated from Denmark, Japan, and Australia.</title>
        <authorList>
            <person name="McGowin C.L."/>
            <person name="Ma L."/>
            <person name="Jensen J.S."/>
            <person name="Mancuso M.M."/>
            <person name="Hamasuna R."/>
            <person name="Adegboye D."/>
            <person name="Martin D.H."/>
        </authorList>
    </citation>
    <scope>NUCLEOTIDE SEQUENCE [LARGE SCALE GENOMIC DNA]</scope>
    <source>
        <strain evidence="9 10">M6320</strain>
    </source>
</reference>
<dbReference type="SUPFAM" id="SSF55681">
    <property type="entry name" value="Class II aaRS and biotin synthetases"/>
    <property type="match status" value="1"/>
</dbReference>
<accession>A0ABC7ZJF7</accession>
<dbReference type="Pfam" id="PF21948">
    <property type="entry name" value="LplA-B_cat"/>
    <property type="match status" value="1"/>
</dbReference>
<dbReference type="InterPro" id="IPR004143">
    <property type="entry name" value="BPL_LPL_catalytic"/>
</dbReference>
<dbReference type="Gene3D" id="3.30.930.10">
    <property type="entry name" value="Bira Bifunctional Protein, Domain 2"/>
    <property type="match status" value="1"/>
</dbReference>
<gene>
    <name evidence="9" type="ORF">CM1_01630</name>
</gene>
<evidence type="ECO:0000313" key="9">
    <source>
        <dbReference type="EMBL" id="AFQ04096.1"/>
    </source>
</evidence>
<dbReference type="Pfam" id="PF10437">
    <property type="entry name" value="Lip_prot_lig_C"/>
    <property type="match status" value="1"/>
</dbReference>
<dbReference type="PROSITE" id="PS51733">
    <property type="entry name" value="BPL_LPL_CATALYTIC"/>
    <property type="match status" value="1"/>
</dbReference>
<dbReference type="GO" id="GO:0016979">
    <property type="term" value="F:lipoate-protein ligase activity"/>
    <property type="evidence" value="ECO:0007669"/>
    <property type="project" value="UniProtKB-EC"/>
</dbReference>
<comment type="catalytic activity">
    <reaction evidence="7">
        <text>L-lysyl-[lipoyl-carrier protein] + (R)-lipoate + ATP = N(6)-[(R)-lipoyl]-L-lysyl-[lipoyl-carrier protein] + AMP + diphosphate + H(+)</text>
        <dbReference type="Rhea" id="RHEA:49288"/>
        <dbReference type="Rhea" id="RHEA-COMP:10500"/>
        <dbReference type="Rhea" id="RHEA-COMP:10502"/>
        <dbReference type="ChEBI" id="CHEBI:15378"/>
        <dbReference type="ChEBI" id="CHEBI:29969"/>
        <dbReference type="ChEBI" id="CHEBI:30616"/>
        <dbReference type="ChEBI" id="CHEBI:33019"/>
        <dbReference type="ChEBI" id="CHEBI:83088"/>
        <dbReference type="ChEBI" id="CHEBI:83099"/>
        <dbReference type="ChEBI" id="CHEBI:456215"/>
        <dbReference type="EC" id="6.3.1.20"/>
    </reaction>
</comment>
<dbReference type="Gene3D" id="3.30.390.50">
    <property type="entry name" value="CO dehydrogenase flavoprotein, C-terminal domain"/>
    <property type="match status" value="1"/>
</dbReference>
<evidence type="ECO:0000313" key="10">
    <source>
        <dbReference type="Proteomes" id="UP000005254"/>
    </source>
</evidence>
<evidence type="ECO:0000256" key="2">
    <source>
        <dbReference type="ARBA" id="ARBA00005124"/>
    </source>
</evidence>
<dbReference type="AlphaFoldDB" id="A0ABC7ZJF7"/>
<dbReference type="EMBL" id="CP003772">
    <property type="protein sequence ID" value="AFQ04096.1"/>
    <property type="molecule type" value="Genomic_DNA"/>
</dbReference>
<organism evidence="9 10">
    <name type="scientific">Mycoplasmoides genitalium M6320</name>
    <dbReference type="NCBI Taxonomy" id="662945"/>
    <lineage>
        <taxon>Bacteria</taxon>
        <taxon>Bacillati</taxon>
        <taxon>Mycoplasmatota</taxon>
        <taxon>Mycoplasmoidales</taxon>
        <taxon>Mycoplasmoidaceae</taxon>
        <taxon>Mycoplasmoides</taxon>
    </lineage>
</organism>
<dbReference type="PANTHER" id="PTHR12561">
    <property type="entry name" value="LIPOATE-PROTEIN LIGASE"/>
    <property type="match status" value="1"/>
</dbReference>
<dbReference type="CDD" id="cd16443">
    <property type="entry name" value="LplA"/>
    <property type="match status" value="1"/>
</dbReference>
<evidence type="ECO:0000256" key="5">
    <source>
        <dbReference type="ARBA" id="ARBA00022741"/>
    </source>
</evidence>
<dbReference type="GO" id="GO:0009249">
    <property type="term" value="P:protein lipoylation"/>
    <property type="evidence" value="ECO:0007669"/>
    <property type="project" value="UniProtKB-ARBA"/>
</dbReference>
<dbReference type="InterPro" id="IPR045864">
    <property type="entry name" value="aa-tRNA-synth_II/BPL/LPL"/>
</dbReference>
<sequence length="336" mass="38989">MQTFIITSPVFNPYFNAALEEWLLTEFRKNELVKVIYFWQNANTIVVGRNQNTYAEVNLKELESDKVNLFRRFSGGGAVFHDLGNICFSIILPRTGKVMENAYEQTTRNVVKFLNSLNVPAVFHGRNDLEIDNKKFSGLAEYIAKDRLLVHGTLLFDTDFSKLAKYLNVDKTKIASKGVDSVAKRVVNVKEYLPNWTTAKFLEEMINFFTVTEKAETIVLTKDALAKVEKRAKEHFQSWEWNFGKTYEYNFKNKRYFNNAGLFECNVQVEKGTVVDIKFYGDFLSVVDITPATKKLIGQKYDYKTFEKLFNELDHFSDYFGSLKPEQLLEVIFDNK</sequence>
<dbReference type="EC" id="6.3.1.20" evidence="3"/>
<evidence type="ECO:0000256" key="3">
    <source>
        <dbReference type="ARBA" id="ARBA00012367"/>
    </source>
</evidence>
<keyword evidence="5" id="KW-0547">Nucleotide-binding</keyword>
<evidence type="ECO:0000256" key="4">
    <source>
        <dbReference type="ARBA" id="ARBA00022598"/>
    </source>
</evidence>
<dbReference type="Proteomes" id="UP000005254">
    <property type="component" value="Chromosome"/>
</dbReference>
<evidence type="ECO:0000256" key="7">
    <source>
        <dbReference type="ARBA" id="ARBA00048037"/>
    </source>
</evidence>